<comment type="similarity">
    <text evidence="2">Belongs to the helicase family. RecQ subfamily.</text>
</comment>
<dbReference type="PROSITE" id="PS51192">
    <property type="entry name" value="HELICASE_ATP_BIND_1"/>
    <property type="match status" value="1"/>
</dbReference>
<dbReference type="Proteomes" id="UP001163105">
    <property type="component" value="Unassembled WGS sequence"/>
</dbReference>
<dbReference type="GO" id="GO:0005737">
    <property type="term" value="C:cytoplasm"/>
    <property type="evidence" value="ECO:0007669"/>
    <property type="project" value="TreeGrafter"/>
</dbReference>
<reference evidence="16" key="1">
    <citation type="submission" date="2023-01" db="EMBL/GenBank/DDBJ databases">
        <title>The growth and conidiation of Purpureocillium lavendulum are regulated by nitrogen source and histone H3K14 acetylation.</title>
        <authorList>
            <person name="Tang P."/>
            <person name="Han J."/>
            <person name="Zhang C."/>
            <person name="Tang P."/>
            <person name="Qi F."/>
            <person name="Zhang K."/>
            <person name="Liang L."/>
        </authorList>
    </citation>
    <scope>NUCLEOTIDE SEQUENCE</scope>
    <source>
        <strain evidence="16">YMF1.00683</strain>
    </source>
</reference>
<dbReference type="GO" id="GO:0008233">
    <property type="term" value="F:peptidase activity"/>
    <property type="evidence" value="ECO:0007669"/>
    <property type="project" value="UniProtKB-KW"/>
</dbReference>
<name>A0AB34G3H5_9HYPO</name>
<evidence type="ECO:0000256" key="6">
    <source>
        <dbReference type="ARBA" id="ARBA00022840"/>
    </source>
</evidence>
<keyword evidence="3" id="KW-0547">Nucleotide-binding</keyword>
<feature type="compositionally biased region" description="Polar residues" evidence="13">
    <location>
        <begin position="422"/>
        <end position="442"/>
    </location>
</feature>
<evidence type="ECO:0000256" key="9">
    <source>
        <dbReference type="ARBA" id="ARBA00023242"/>
    </source>
</evidence>
<evidence type="ECO:0000256" key="2">
    <source>
        <dbReference type="ARBA" id="ARBA00005446"/>
    </source>
</evidence>
<feature type="compositionally biased region" description="Low complexity" evidence="13">
    <location>
        <begin position="1636"/>
        <end position="1646"/>
    </location>
</feature>
<dbReference type="CDD" id="cd18794">
    <property type="entry name" value="SF2_C_RecQ"/>
    <property type="match status" value="1"/>
</dbReference>
<feature type="domain" description="Helicase ATP-binding" evidence="14">
    <location>
        <begin position="869"/>
        <end position="1050"/>
    </location>
</feature>
<feature type="compositionally biased region" description="Acidic residues" evidence="13">
    <location>
        <begin position="1446"/>
        <end position="1462"/>
    </location>
</feature>
<feature type="region of interest" description="Disordered" evidence="13">
    <location>
        <begin position="21"/>
        <end position="74"/>
    </location>
</feature>
<dbReference type="GO" id="GO:0006260">
    <property type="term" value="P:DNA replication"/>
    <property type="evidence" value="ECO:0007669"/>
    <property type="project" value="InterPro"/>
</dbReference>
<protein>
    <recommendedName>
        <fullName evidence="11">DNA 3'-5' helicase</fullName>
        <ecNumber evidence="11">5.6.2.4</ecNumber>
    </recommendedName>
</protein>
<dbReference type="InterPro" id="IPR002464">
    <property type="entry name" value="DNA/RNA_helicase_DEAH_CS"/>
</dbReference>
<dbReference type="GO" id="GO:0009378">
    <property type="term" value="F:four-way junction helicase activity"/>
    <property type="evidence" value="ECO:0007669"/>
    <property type="project" value="TreeGrafter"/>
</dbReference>
<dbReference type="GO" id="GO:0005524">
    <property type="term" value="F:ATP binding"/>
    <property type="evidence" value="ECO:0007669"/>
    <property type="project" value="UniProtKB-KW"/>
</dbReference>
<dbReference type="InterPro" id="IPR014001">
    <property type="entry name" value="Helicase_ATP-bd"/>
</dbReference>
<keyword evidence="17" id="KW-1185">Reference proteome</keyword>
<dbReference type="GO" id="GO:0003677">
    <property type="term" value="F:DNA binding"/>
    <property type="evidence" value="ECO:0007669"/>
    <property type="project" value="UniProtKB-KW"/>
</dbReference>
<feature type="region of interest" description="Disordered" evidence="13">
    <location>
        <begin position="795"/>
        <end position="828"/>
    </location>
</feature>
<keyword evidence="4" id="KW-0378">Hydrolase</keyword>
<accession>A0AB34G3H5</accession>
<feature type="domain" description="Helicase C-terminal" evidence="15">
    <location>
        <begin position="1074"/>
        <end position="1222"/>
    </location>
</feature>
<dbReference type="InterPro" id="IPR004589">
    <property type="entry name" value="DNA_helicase_ATP-dep_RecQ"/>
</dbReference>
<dbReference type="Gene3D" id="3.40.50.300">
    <property type="entry name" value="P-loop containing nucleotide triphosphate hydrolases"/>
    <property type="match status" value="2"/>
</dbReference>
<dbReference type="SMART" id="SM00490">
    <property type="entry name" value="HELICc"/>
    <property type="match status" value="1"/>
</dbReference>
<keyword evidence="16" id="KW-0645">Protease</keyword>
<evidence type="ECO:0000313" key="17">
    <source>
        <dbReference type="Proteomes" id="UP001163105"/>
    </source>
</evidence>
<feature type="compositionally biased region" description="Basic and acidic residues" evidence="13">
    <location>
        <begin position="238"/>
        <end position="251"/>
    </location>
</feature>
<dbReference type="GO" id="GO:0005694">
    <property type="term" value="C:chromosome"/>
    <property type="evidence" value="ECO:0007669"/>
    <property type="project" value="TreeGrafter"/>
</dbReference>
<dbReference type="InterPro" id="IPR027417">
    <property type="entry name" value="P-loop_NTPase"/>
</dbReference>
<dbReference type="SMART" id="SM00487">
    <property type="entry name" value="DEXDc"/>
    <property type="match status" value="1"/>
</dbReference>
<sequence length="1730" mass="190489">MTRNNLSEHITWLLQNVALTRPPVQSFPGATDPTSLEASQSQSTGSQPLLPRRSEFGRSAPPNRPSPGLSHGVAWPVDDLPVTYEVTVEDHSMGRLTSTTKSKKPLLVSQRAHQLLTPAATNDEKYKPSRAVVSQDGGSYDGCLATRLRLINVGHAGTPRLKSNSSPLKAAPRQMQSPNFKVDLSDFDADDLECMDLTENTIGSGDSLEFGDNVRLWDDETATWSPLPSLRGSKKRKSDGITKDESGHDDSFPDIYHVLGTDPPASTPGNRFAARRAGDMSSAKPRSARRAQGEVASASASAKEAATLPSGGQVMSSPSKRVAERRGDAGPNQTPTKRTPRSLEGSKKRRVQEDRSFFSEDEDHYQARRPSSAEGNHYIPDSEDEFVTPPSHNITARSSRESPSKCAVLAPTHVSPSPKRPATSTKPRTSPKPSTFDSSILSVGTDLGESAGVQGEGTRSEQGVPSADILTSASQSPQLLTYLSDNPQALATGHALLESRIRQNGQDFMRAINERWPKEKRNEVKAEKERLIKQQNAIKDLTDGMDSYTKLCEQRESVAKRIAQSYAEGLDTEDDEVQLDDLTELVEQKEDELNRILTDAGLDESSFVPAAQMSSSSSFQSGGGPVVLGTQPASGDAYETPRPARVPSSNVPAGTQVIHQTQMPAPSQSRMWNRPIQAPPSMPRSSLISQDFEDTTTGPFPRETPPNPRTASKPQMAHPMAALFAESAADIAAAEDFYSEVDDSDVQYLPSLQQRPPRSDSRPHAPKNHGNLASDNFSDFGDDAEMLALVRDCETRESVGPRQVFSETSGNAGPPPRGRAPSKRQAAPVVPDLSIPSELMRHSWSPEVQKMLKDRFRMKGFRQNQLQAINATLSGDDAFVLMPTGGGKSLCYQLPAVVRSGKTRGVTVVVSPLLSLMQDQVDHMKALGIQAVAFNGECSAEYKRQVMSAFNERSPEHFIELLYVTPEMVSKNAAFNNAMQNLYRRGKFARLVIDEAHCVSQWGHDFRPDYKTLGQVRLKFPEVPVMALTATATQNVIVDIKHNLGMVNCQVFSQSFNRPNLFYEVRPKGTNASATEKIASLINSKYPGVTGIVYTISRKQAENVASALCDHGITARHYHAAIEPSEKVAVQTAWQQGSVKVVVATIAFGMGIDKPDVRFVVHHGLPKSLEGYYQETGRAGRDGKPSDCILFYGKGDIRVLKKLIADGEGNPEQIERQMAMLNRVTAFCDNKSDCRRTEILRYFGEDFTPSQCHQSCDNCQAGLVFEQKDFSAYAVAAIRVVQNQRRLTTNQCADILTGKKYPANEQKNSTDQYGMARDMKRHEVIRVIDRLSAEKAFREENVVGNYGMAIQYLQMGPTARLFLAGQRKLMLTVEVTEDKSTKSAKAKTKKASKKKAKDQENATIQSTYVSSPAERRKRRPRAVESEDEDEFPVTAHGYRNDGFVISDDDMQDGEEEDDDEEAFAPLPRHRPAKPAAKQAPLPAMGKRLEDLPELHQDMVNAFVLEAQKLEEQIRNKKELRRPLFTERDFRQMAIRWTTTLDQMARIPGIDPDKVQEHGPRILPLLRKHHDFYQQAAGVDAESDQDPDQDQEIVDLISSDMEMDDDMADAEDSHYFNERPRPEVQAFHDRLQGLNSQQQQQQPQQQQHGGHSRAKSSYKGGGNRRFSGKKWQKKSGGVPSKRKASGGSFGRKSGGSSSAGPSSWAAASGSGSKRDGKIVKKSGGGIGLMPM</sequence>
<dbReference type="PROSITE" id="PS51194">
    <property type="entry name" value="HELICASE_CTER"/>
    <property type="match status" value="1"/>
</dbReference>
<dbReference type="Pfam" id="PF16124">
    <property type="entry name" value="RecQ_Zn_bind"/>
    <property type="match status" value="1"/>
</dbReference>
<comment type="caution">
    <text evidence="16">The sequence shown here is derived from an EMBL/GenBank/DDBJ whole genome shotgun (WGS) entry which is preliminary data.</text>
</comment>
<feature type="compositionally biased region" description="Low complexity" evidence="13">
    <location>
        <begin position="1693"/>
        <end position="1710"/>
    </location>
</feature>
<evidence type="ECO:0000256" key="5">
    <source>
        <dbReference type="ARBA" id="ARBA00022806"/>
    </source>
</evidence>
<dbReference type="EMBL" id="JAQHRD010000001">
    <property type="protein sequence ID" value="KAJ6445994.1"/>
    <property type="molecule type" value="Genomic_DNA"/>
</dbReference>
<dbReference type="Pfam" id="PF09382">
    <property type="entry name" value="RQC"/>
    <property type="match status" value="1"/>
</dbReference>
<dbReference type="SMART" id="SM00956">
    <property type="entry name" value="RQC"/>
    <property type="match status" value="1"/>
</dbReference>
<dbReference type="Gene3D" id="1.10.10.10">
    <property type="entry name" value="Winged helix-like DNA-binding domain superfamily/Winged helix DNA-binding domain"/>
    <property type="match status" value="1"/>
</dbReference>
<evidence type="ECO:0000256" key="11">
    <source>
        <dbReference type="ARBA" id="ARBA00034808"/>
    </source>
</evidence>
<evidence type="ECO:0000256" key="3">
    <source>
        <dbReference type="ARBA" id="ARBA00022741"/>
    </source>
</evidence>
<dbReference type="SUPFAM" id="SSF46785">
    <property type="entry name" value="Winged helix' DNA-binding domain"/>
    <property type="match status" value="1"/>
</dbReference>
<feature type="compositionally biased region" description="Basic residues" evidence="13">
    <location>
        <begin position="1382"/>
        <end position="1396"/>
    </location>
</feature>
<feature type="region of interest" description="Disordered" evidence="13">
    <location>
        <begin position="751"/>
        <end position="778"/>
    </location>
</feature>
<dbReference type="GO" id="GO:0005634">
    <property type="term" value="C:nucleus"/>
    <property type="evidence" value="ECO:0007669"/>
    <property type="project" value="UniProtKB-SubCell"/>
</dbReference>
<feature type="compositionally biased region" description="Low complexity" evidence="13">
    <location>
        <begin position="296"/>
        <end position="306"/>
    </location>
</feature>
<feature type="region of interest" description="Disordered" evidence="13">
    <location>
        <begin position="662"/>
        <end position="715"/>
    </location>
</feature>
<keyword evidence="5" id="KW-0347">Helicase</keyword>
<dbReference type="InterPro" id="IPR001650">
    <property type="entry name" value="Helicase_C-like"/>
</dbReference>
<evidence type="ECO:0000313" key="16">
    <source>
        <dbReference type="EMBL" id="KAJ6445994.1"/>
    </source>
</evidence>
<evidence type="ECO:0000259" key="14">
    <source>
        <dbReference type="PROSITE" id="PS51192"/>
    </source>
</evidence>
<evidence type="ECO:0000256" key="12">
    <source>
        <dbReference type="SAM" id="Coils"/>
    </source>
</evidence>
<dbReference type="GO" id="GO:0000724">
    <property type="term" value="P:double-strand break repair via homologous recombination"/>
    <property type="evidence" value="ECO:0007669"/>
    <property type="project" value="TreeGrafter"/>
</dbReference>
<dbReference type="CDD" id="cd17920">
    <property type="entry name" value="DEXHc_RecQ"/>
    <property type="match status" value="1"/>
</dbReference>
<dbReference type="PROSITE" id="PS00690">
    <property type="entry name" value="DEAH_ATP_HELICASE"/>
    <property type="match status" value="1"/>
</dbReference>
<proteinExistence type="inferred from homology"/>
<keyword evidence="12" id="KW-0175">Coiled coil</keyword>
<dbReference type="InterPro" id="IPR032284">
    <property type="entry name" value="RecQ_Zn-bd"/>
</dbReference>
<dbReference type="InterPro" id="IPR011545">
    <property type="entry name" value="DEAD/DEAH_box_helicase_dom"/>
</dbReference>
<dbReference type="GO" id="GO:0006508">
    <property type="term" value="P:proteolysis"/>
    <property type="evidence" value="ECO:0007669"/>
    <property type="project" value="UniProtKB-KW"/>
</dbReference>
<feature type="coiled-coil region" evidence="12">
    <location>
        <begin position="572"/>
        <end position="599"/>
    </location>
</feature>
<dbReference type="InterPro" id="IPR018982">
    <property type="entry name" value="RQC_domain"/>
</dbReference>
<dbReference type="EC" id="5.6.2.4" evidence="11"/>
<feature type="compositionally biased region" description="Polar residues" evidence="13">
    <location>
        <begin position="662"/>
        <end position="671"/>
    </location>
</feature>
<dbReference type="FunFam" id="3.40.50.300:FF:000537">
    <property type="entry name" value="Bloom syndrome RecQ-like helicase"/>
    <property type="match status" value="1"/>
</dbReference>
<dbReference type="Pfam" id="PF00271">
    <property type="entry name" value="Helicase_C"/>
    <property type="match status" value="1"/>
</dbReference>
<gene>
    <name evidence="16" type="primary">BLM</name>
    <name evidence="16" type="ORF">O9K51_00761</name>
</gene>
<comment type="subcellular location">
    <subcellularLocation>
        <location evidence="1">Nucleus</location>
    </subcellularLocation>
</comment>
<feature type="region of interest" description="Disordered" evidence="13">
    <location>
        <begin position="1631"/>
        <end position="1730"/>
    </location>
</feature>
<dbReference type="GO" id="GO:0043138">
    <property type="term" value="F:3'-5' DNA helicase activity"/>
    <property type="evidence" value="ECO:0007669"/>
    <property type="project" value="UniProtKB-EC"/>
</dbReference>
<dbReference type="SUPFAM" id="SSF52540">
    <property type="entry name" value="P-loop containing nucleoside triphosphate hydrolases"/>
    <property type="match status" value="1"/>
</dbReference>
<keyword evidence="6" id="KW-0067">ATP-binding</keyword>
<dbReference type="InterPro" id="IPR036388">
    <property type="entry name" value="WH-like_DNA-bd_sf"/>
</dbReference>
<keyword evidence="7" id="KW-0238">DNA-binding</keyword>
<evidence type="ECO:0000259" key="15">
    <source>
        <dbReference type="PROSITE" id="PS51194"/>
    </source>
</evidence>
<dbReference type="Pfam" id="PF00270">
    <property type="entry name" value="DEAD"/>
    <property type="match status" value="1"/>
</dbReference>
<keyword evidence="9" id="KW-0539">Nucleus</keyword>
<organism evidence="16 17">
    <name type="scientific">Purpureocillium lavendulum</name>
    <dbReference type="NCBI Taxonomy" id="1247861"/>
    <lineage>
        <taxon>Eukaryota</taxon>
        <taxon>Fungi</taxon>
        <taxon>Dikarya</taxon>
        <taxon>Ascomycota</taxon>
        <taxon>Pezizomycotina</taxon>
        <taxon>Sordariomycetes</taxon>
        <taxon>Hypocreomycetidae</taxon>
        <taxon>Hypocreales</taxon>
        <taxon>Ophiocordycipitaceae</taxon>
        <taxon>Purpureocillium</taxon>
    </lineage>
</organism>
<evidence type="ECO:0000256" key="10">
    <source>
        <dbReference type="ARBA" id="ARBA00034617"/>
    </source>
</evidence>
<evidence type="ECO:0000256" key="8">
    <source>
        <dbReference type="ARBA" id="ARBA00023235"/>
    </source>
</evidence>
<feature type="region of interest" description="Disordered" evidence="13">
    <location>
        <begin position="1379"/>
        <end position="1479"/>
    </location>
</feature>
<feature type="compositionally biased region" description="Gly residues" evidence="13">
    <location>
        <begin position="1721"/>
        <end position="1730"/>
    </location>
</feature>
<dbReference type="InterPro" id="IPR036390">
    <property type="entry name" value="WH_DNA-bd_sf"/>
</dbReference>
<evidence type="ECO:0000256" key="1">
    <source>
        <dbReference type="ARBA" id="ARBA00004123"/>
    </source>
</evidence>
<feature type="compositionally biased region" description="Polar residues" evidence="13">
    <location>
        <begin position="1401"/>
        <end position="1410"/>
    </location>
</feature>
<dbReference type="NCBIfam" id="TIGR00614">
    <property type="entry name" value="recQ_fam"/>
    <property type="match status" value="1"/>
</dbReference>
<feature type="region of interest" description="Disordered" evidence="13">
    <location>
        <begin position="223"/>
        <end position="466"/>
    </location>
</feature>
<evidence type="ECO:0000256" key="13">
    <source>
        <dbReference type="SAM" id="MobiDB-lite"/>
    </source>
</evidence>
<evidence type="ECO:0000256" key="7">
    <source>
        <dbReference type="ARBA" id="ARBA00023125"/>
    </source>
</evidence>
<dbReference type="PANTHER" id="PTHR13710">
    <property type="entry name" value="DNA HELICASE RECQ FAMILY MEMBER"/>
    <property type="match status" value="1"/>
</dbReference>
<feature type="compositionally biased region" description="Polar residues" evidence="13">
    <location>
        <begin position="32"/>
        <end position="47"/>
    </location>
</feature>
<evidence type="ECO:0000256" key="4">
    <source>
        <dbReference type="ARBA" id="ARBA00022801"/>
    </source>
</evidence>
<comment type="catalytic activity">
    <reaction evidence="10">
        <text>Couples ATP hydrolysis with the unwinding of duplex DNA by translocating in the 3'-5' direction.</text>
        <dbReference type="EC" id="5.6.2.4"/>
    </reaction>
</comment>
<dbReference type="FunFam" id="3.40.50.300:FF:001975">
    <property type="entry name" value="ATP-dependent DNA helicase"/>
    <property type="match status" value="1"/>
</dbReference>
<keyword evidence="8" id="KW-0413">Isomerase</keyword>
<dbReference type="PANTHER" id="PTHR13710:SF153">
    <property type="entry name" value="RECQ-LIKE DNA HELICASE BLM"/>
    <property type="match status" value="1"/>
</dbReference>